<evidence type="ECO:0000256" key="8">
    <source>
        <dbReference type="RuleBase" id="RU363034"/>
    </source>
</evidence>
<dbReference type="PROSITE" id="PS50240">
    <property type="entry name" value="TRYPSIN_DOM"/>
    <property type="match status" value="1"/>
</dbReference>
<comment type="caution">
    <text evidence="12">The sequence shown here is derived from an EMBL/GenBank/DDBJ whole genome shotgun (WGS) entry which is preliminary data.</text>
</comment>
<evidence type="ECO:0000313" key="12">
    <source>
        <dbReference type="EMBL" id="CAH1790489.1"/>
    </source>
</evidence>
<dbReference type="SMART" id="SM00254">
    <property type="entry name" value="ShKT"/>
    <property type="match status" value="2"/>
</dbReference>
<evidence type="ECO:0000256" key="9">
    <source>
        <dbReference type="SAM" id="MobiDB-lite"/>
    </source>
</evidence>
<dbReference type="InterPro" id="IPR043504">
    <property type="entry name" value="Peptidase_S1_PA_chymotrypsin"/>
</dbReference>
<evidence type="ECO:0000259" key="10">
    <source>
        <dbReference type="PROSITE" id="PS50240"/>
    </source>
</evidence>
<dbReference type="PROSITE" id="PS00135">
    <property type="entry name" value="TRYPSIN_SER"/>
    <property type="match status" value="1"/>
</dbReference>
<dbReference type="Pfam" id="PF01549">
    <property type="entry name" value="ShK"/>
    <property type="match status" value="2"/>
</dbReference>
<dbReference type="InterPro" id="IPR001254">
    <property type="entry name" value="Trypsin_dom"/>
</dbReference>
<dbReference type="InterPro" id="IPR003582">
    <property type="entry name" value="ShKT_dom"/>
</dbReference>
<evidence type="ECO:0000256" key="5">
    <source>
        <dbReference type="ARBA" id="ARBA00023157"/>
    </source>
</evidence>
<keyword evidence="1 8" id="KW-0645">Protease</keyword>
<dbReference type="InterPro" id="IPR051487">
    <property type="entry name" value="Ser/Thr_Proteases_Immune/Dev"/>
</dbReference>
<evidence type="ECO:0000256" key="2">
    <source>
        <dbReference type="ARBA" id="ARBA00022729"/>
    </source>
</evidence>
<accession>A0A8S4PBE6</accession>
<dbReference type="OrthoDB" id="10059102at2759"/>
<feature type="disulfide bond" evidence="7">
    <location>
        <begin position="95"/>
        <end position="108"/>
    </location>
</feature>
<protein>
    <submittedName>
        <fullName evidence="12">Uncharacterized protein</fullName>
    </submittedName>
</protein>
<dbReference type="InterPro" id="IPR033116">
    <property type="entry name" value="TRYPSIN_SER"/>
</dbReference>
<dbReference type="PROSITE" id="PS00134">
    <property type="entry name" value="TRYPSIN_HIS"/>
    <property type="match status" value="1"/>
</dbReference>
<keyword evidence="13" id="KW-1185">Reference proteome</keyword>
<dbReference type="SUPFAM" id="SSF50494">
    <property type="entry name" value="Trypsin-like serine proteases"/>
    <property type="match status" value="1"/>
</dbReference>
<comment type="similarity">
    <text evidence="6">Belongs to the peptidase S1 family. CLIP subfamily.</text>
</comment>
<dbReference type="InterPro" id="IPR001314">
    <property type="entry name" value="Peptidase_S1A"/>
</dbReference>
<dbReference type="GO" id="GO:0006508">
    <property type="term" value="P:proteolysis"/>
    <property type="evidence" value="ECO:0007669"/>
    <property type="project" value="UniProtKB-KW"/>
</dbReference>
<dbReference type="CDD" id="cd00190">
    <property type="entry name" value="Tryp_SPc"/>
    <property type="match status" value="1"/>
</dbReference>
<feature type="domain" description="Peptidase S1" evidence="10">
    <location>
        <begin position="178"/>
        <end position="412"/>
    </location>
</feature>
<keyword evidence="3 8" id="KW-0378">Hydrolase</keyword>
<dbReference type="PANTHER" id="PTHR24256">
    <property type="entry name" value="TRYPTASE-RELATED"/>
    <property type="match status" value="1"/>
</dbReference>
<dbReference type="PRINTS" id="PR00722">
    <property type="entry name" value="CHYMOTRYPSIN"/>
</dbReference>
<dbReference type="GO" id="GO:0004252">
    <property type="term" value="F:serine-type endopeptidase activity"/>
    <property type="evidence" value="ECO:0007669"/>
    <property type="project" value="InterPro"/>
</dbReference>
<dbReference type="AlphaFoldDB" id="A0A8S4PBE6"/>
<evidence type="ECO:0000256" key="7">
    <source>
        <dbReference type="PROSITE-ProRule" id="PRU01005"/>
    </source>
</evidence>
<dbReference type="SMART" id="SM00020">
    <property type="entry name" value="Tryp_SPc"/>
    <property type="match status" value="1"/>
</dbReference>
<sequence length="412" mass="44986">SKSAILKKVEHISVPIYAKMNISIFVAAALVAVAAGQCVDRLRGCATSKARGYCTVDRYVLNYCRKTCGGCTKSAETTCWDKSTACRFYKGTSRCQSAYAKQYCQFSCNLSKGKTCGNVVPGTRPTARPTTRVTRPTPTTPTTAPTPRYTGPSTTPKPVVRQTGCGVSKLGHDKANFIVGGREAEIGRWPWMADLYNSGRHSCGAVVIDANWVLTAAHCVARASPYSLKIRVGWHNQRLRPATGVEHAVRRIVAHKGYGSIRGSGILNDNDIALLQLTKAIDFNNEHVNVVCLPQKGEQFSGECTATGWGLTQGTGDNTRLREVTVPVYDTKTCLKYWPGKVSDRQICMGRVPPAPRQTACRGDSGGPLVCKKEGRWILAGVTSWGTRECIGRPAVYTRVSEYIDWIQQNKK</sequence>
<dbReference type="InterPro" id="IPR009003">
    <property type="entry name" value="Peptidase_S1_PA"/>
</dbReference>
<feature type="disulfide bond" evidence="7">
    <location>
        <begin position="86"/>
        <end position="104"/>
    </location>
</feature>
<dbReference type="FunFam" id="2.40.10.10:FF:000120">
    <property type="entry name" value="Putative serine protease"/>
    <property type="match status" value="1"/>
</dbReference>
<organism evidence="12 13">
    <name type="scientific">Owenia fusiformis</name>
    <name type="common">Polychaete worm</name>
    <dbReference type="NCBI Taxonomy" id="6347"/>
    <lineage>
        <taxon>Eukaryota</taxon>
        <taxon>Metazoa</taxon>
        <taxon>Spiralia</taxon>
        <taxon>Lophotrochozoa</taxon>
        <taxon>Annelida</taxon>
        <taxon>Polychaeta</taxon>
        <taxon>Sedentaria</taxon>
        <taxon>Canalipalpata</taxon>
        <taxon>Sabellida</taxon>
        <taxon>Oweniida</taxon>
        <taxon>Oweniidae</taxon>
        <taxon>Owenia</taxon>
    </lineage>
</organism>
<keyword evidence="5 7" id="KW-1015">Disulfide bond</keyword>
<evidence type="ECO:0000259" key="11">
    <source>
        <dbReference type="PROSITE" id="PS51670"/>
    </source>
</evidence>
<feature type="compositionally biased region" description="Low complexity" evidence="9">
    <location>
        <begin position="121"/>
        <end position="152"/>
    </location>
</feature>
<dbReference type="EMBL" id="CAIIXF020000007">
    <property type="protein sequence ID" value="CAH1790489.1"/>
    <property type="molecule type" value="Genomic_DNA"/>
</dbReference>
<evidence type="ECO:0000256" key="1">
    <source>
        <dbReference type="ARBA" id="ARBA00022670"/>
    </source>
</evidence>
<dbReference type="Pfam" id="PF00089">
    <property type="entry name" value="Trypsin"/>
    <property type="match status" value="1"/>
</dbReference>
<evidence type="ECO:0000256" key="4">
    <source>
        <dbReference type="ARBA" id="ARBA00022825"/>
    </source>
</evidence>
<gene>
    <name evidence="12" type="ORF">OFUS_LOCUS15688</name>
</gene>
<evidence type="ECO:0000256" key="6">
    <source>
        <dbReference type="ARBA" id="ARBA00024195"/>
    </source>
</evidence>
<evidence type="ECO:0000313" key="13">
    <source>
        <dbReference type="Proteomes" id="UP000749559"/>
    </source>
</evidence>
<comment type="caution">
    <text evidence="7">Lacks conserved residue(s) required for the propagation of feature annotation.</text>
</comment>
<feature type="domain" description="ShKT" evidence="11">
    <location>
        <begin position="79"/>
        <end position="116"/>
    </location>
</feature>
<dbReference type="PROSITE" id="PS51670">
    <property type="entry name" value="SHKT"/>
    <property type="match status" value="2"/>
</dbReference>
<name>A0A8S4PBE6_OWEFU</name>
<dbReference type="InterPro" id="IPR018114">
    <property type="entry name" value="TRYPSIN_HIS"/>
</dbReference>
<keyword evidence="4 8" id="KW-0720">Serine protease</keyword>
<feature type="region of interest" description="Disordered" evidence="9">
    <location>
        <begin position="121"/>
        <end position="160"/>
    </location>
</feature>
<keyword evidence="2" id="KW-0732">Signal</keyword>
<feature type="non-terminal residue" evidence="12">
    <location>
        <position position="412"/>
    </location>
</feature>
<proteinExistence type="inferred from homology"/>
<reference evidence="12" key="1">
    <citation type="submission" date="2022-03" db="EMBL/GenBank/DDBJ databases">
        <authorList>
            <person name="Martin C."/>
        </authorList>
    </citation>
    <scope>NUCLEOTIDE SEQUENCE</scope>
</reference>
<feature type="domain" description="ShKT" evidence="11">
    <location>
        <begin position="38"/>
        <end position="71"/>
    </location>
</feature>
<dbReference type="Gene3D" id="2.40.10.10">
    <property type="entry name" value="Trypsin-like serine proteases"/>
    <property type="match status" value="1"/>
</dbReference>
<dbReference type="Proteomes" id="UP000749559">
    <property type="component" value="Unassembled WGS sequence"/>
</dbReference>
<evidence type="ECO:0000256" key="3">
    <source>
        <dbReference type="ARBA" id="ARBA00022801"/>
    </source>
</evidence>